<proteinExistence type="predicted"/>
<gene>
    <name evidence="2" type="ORF">HMPREF0198_1821</name>
</gene>
<dbReference type="OrthoDB" id="10007849at2"/>
<keyword evidence="3" id="KW-1185">Reference proteome</keyword>
<dbReference type="Proteomes" id="UP000004870">
    <property type="component" value="Unassembled WGS sequence"/>
</dbReference>
<organism evidence="2 3">
    <name type="scientific">Cardiobacterium hominis (strain ATCC 15826 / DSM 8339 / NCTC 10426 / 6573)</name>
    <dbReference type="NCBI Taxonomy" id="638300"/>
    <lineage>
        <taxon>Bacteria</taxon>
        <taxon>Pseudomonadati</taxon>
        <taxon>Pseudomonadota</taxon>
        <taxon>Gammaproteobacteria</taxon>
        <taxon>Cardiobacteriales</taxon>
        <taxon>Cardiobacteriaceae</taxon>
        <taxon>Cardiobacterium</taxon>
    </lineage>
</organism>
<evidence type="ECO:0000256" key="1">
    <source>
        <dbReference type="SAM" id="SignalP"/>
    </source>
</evidence>
<protein>
    <recommendedName>
        <fullName evidence="4">Lipoprotein</fullName>
    </recommendedName>
</protein>
<dbReference type="HOGENOM" id="CLU_1022434_0_0_6"/>
<sequence>MPTRILATLLALALTGTASLTAPAAERTDYITQIKQPQGDASTAQDPLVKQTLNQHYPVNADASERLARISDGAPRECHYIRSGNDEYCMTLHSEKTVDGARHKRRYLLFRGDNLSGAHAASGLVVLHAFTAENGAWRETARVQSEVGEWGRAPETWQWQELGAGYWSVSGQSSFTANGETTGGLTLLYDDGERLAESHIPLTYSLDADFCAPAEQKTCDNDNLFADKTRLEETLANSADLHGIATIRRDLAPSDNHWPLEISVSGFKGRKITGRETNGAYRIAPIKEYWQDKYLFRYDAAKHSYQMPDDYPL</sequence>
<accession>C8NBE3</accession>
<dbReference type="RefSeq" id="WP_004141819.1">
    <property type="nucleotide sequence ID" value="NZ_GG694027.1"/>
</dbReference>
<evidence type="ECO:0000313" key="2">
    <source>
        <dbReference type="EMBL" id="EEV88111.1"/>
    </source>
</evidence>
<dbReference type="AlphaFoldDB" id="C8NBE3"/>
<comment type="caution">
    <text evidence="2">The sequence shown here is derived from an EMBL/GenBank/DDBJ whole genome shotgun (WGS) entry which is preliminary data.</text>
</comment>
<evidence type="ECO:0000313" key="3">
    <source>
        <dbReference type="Proteomes" id="UP000004870"/>
    </source>
</evidence>
<keyword evidence="1" id="KW-0732">Signal</keyword>
<feature type="chain" id="PRO_5002990453" description="Lipoprotein" evidence="1">
    <location>
        <begin position="25"/>
        <end position="313"/>
    </location>
</feature>
<feature type="signal peptide" evidence="1">
    <location>
        <begin position="1"/>
        <end position="24"/>
    </location>
</feature>
<dbReference type="EMBL" id="ACKY01000102">
    <property type="protein sequence ID" value="EEV88111.1"/>
    <property type="molecule type" value="Genomic_DNA"/>
</dbReference>
<evidence type="ECO:0008006" key="4">
    <source>
        <dbReference type="Google" id="ProtNLM"/>
    </source>
</evidence>
<name>C8NBE3_CARH6</name>
<reference evidence="2 3" key="1">
    <citation type="submission" date="2009-08" db="EMBL/GenBank/DDBJ databases">
        <authorList>
            <person name="Qin X."/>
            <person name="Bachman B."/>
            <person name="Battles P."/>
            <person name="Bell A."/>
            <person name="Bess C."/>
            <person name="Bickham C."/>
            <person name="Chaboub L."/>
            <person name="Chen D."/>
            <person name="Coyle M."/>
            <person name="Deiros D.R."/>
            <person name="Dinh H."/>
            <person name="Forbes L."/>
            <person name="Fowler G."/>
            <person name="Francisco L."/>
            <person name="Fu Q."/>
            <person name="Gubbala S."/>
            <person name="Hale W."/>
            <person name="Han Y."/>
            <person name="Hemphill L."/>
            <person name="Highlander S.K."/>
            <person name="Hirani K."/>
            <person name="Hogues M."/>
            <person name="Jackson L."/>
            <person name="Jakkamsetti A."/>
            <person name="Javaid M."/>
            <person name="Jiang H."/>
            <person name="Korchina V."/>
            <person name="Kovar C."/>
            <person name="Lara F."/>
            <person name="Lee S."/>
            <person name="Mata R."/>
            <person name="Mathew T."/>
            <person name="Moen C."/>
            <person name="Morales K."/>
            <person name="Munidasa M."/>
            <person name="Nazareth L."/>
            <person name="Ngo R."/>
            <person name="Nguyen L."/>
            <person name="Okwuonu G."/>
            <person name="Ongeri F."/>
            <person name="Patil S."/>
            <person name="Petrosino J."/>
            <person name="Pham C."/>
            <person name="Pham P."/>
            <person name="Pu L.-L."/>
            <person name="Puazo M."/>
            <person name="Raj R."/>
            <person name="Reid J."/>
            <person name="Rouhana J."/>
            <person name="Saada N."/>
            <person name="Shang Y."/>
            <person name="Simmons D."/>
            <person name="Thornton R."/>
            <person name="Warren J."/>
            <person name="Weissenberger G."/>
            <person name="Zhang J."/>
            <person name="Zhang L."/>
            <person name="Zhou C."/>
            <person name="Zhu D."/>
            <person name="Muzny D."/>
            <person name="Worley K."/>
            <person name="Gibbs R."/>
        </authorList>
    </citation>
    <scope>NUCLEOTIDE SEQUENCE [LARGE SCALE GENOMIC DNA]</scope>
    <source>
        <strain evidence="3">ATCC 15826 / DSM 8339 / NCTC 10426 / 6573</strain>
    </source>
</reference>
<dbReference type="GeneID" id="84790282"/>